<evidence type="ECO:0000313" key="3">
    <source>
        <dbReference type="EMBL" id="PIU41619.1"/>
    </source>
</evidence>
<reference evidence="3 4" key="1">
    <citation type="submission" date="2017-09" db="EMBL/GenBank/DDBJ databases">
        <title>Depth-based differentiation of microbial function through sediment-hosted aquifers and enrichment of novel symbionts in the deep terrestrial subsurface.</title>
        <authorList>
            <person name="Probst A.J."/>
            <person name="Ladd B."/>
            <person name="Jarett J.K."/>
            <person name="Geller-Mcgrath D.E."/>
            <person name="Sieber C.M."/>
            <person name="Emerson J.B."/>
            <person name="Anantharaman K."/>
            <person name="Thomas B.C."/>
            <person name="Malmstrom R."/>
            <person name="Stieglmeier M."/>
            <person name="Klingl A."/>
            <person name="Woyke T."/>
            <person name="Ryan C.M."/>
            <person name="Banfield J.F."/>
        </authorList>
    </citation>
    <scope>NUCLEOTIDE SEQUENCE [LARGE SCALE GENOMIC DNA]</scope>
    <source>
        <strain evidence="3">CG07_land_8_20_14_0_80_42_15</strain>
    </source>
</reference>
<dbReference type="EMBL" id="PEWV01000041">
    <property type="protein sequence ID" value="PIU41619.1"/>
    <property type="molecule type" value="Genomic_DNA"/>
</dbReference>
<protein>
    <recommendedName>
        <fullName evidence="2">UPF0251 protein COS99_04285</fullName>
    </recommendedName>
</protein>
<dbReference type="PANTHER" id="PTHR37478">
    <property type="match status" value="1"/>
</dbReference>
<name>A0A2J0KV21_9BACT</name>
<dbReference type="Pfam" id="PF02001">
    <property type="entry name" value="DUF134"/>
    <property type="match status" value="1"/>
</dbReference>
<comment type="caution">
    <text evidence="3">The sequence shown here is derived from an EMBL/GenBank/DDBJ whole genome shotgun (WGS) entry which is preliminary data.</text>
</comment>
<evidence type="ECO:0000256" key="2">
    <source>
        <dbReference type="HAMAP-Rule" id="MF_00674"/>
    </source>
</evidence>
<dbReference type="PANTHER" id="PTHR37478:SF2">
    <property type="entry name" value="UPF0251 PROTEIN TK0562"/>
    <property type="match status" value="1"/>
</dbReference>
<dbReference type="HAMAP" id="MF_00674">
    <property type="entry name" value="UPF0251"/>
    <property type="match status" value="1"/>
</dbReference>
<accession>A0A2J0KV21</accession>
<proteinExistence type="inferred from homology"/>
<evidence type="ECO:0000313" key="4">
    <source>
        <dbReference type="Proteomes" id="UP000230052"/>
    </source>
</evidence>
<dbReference type="Proteomes" id="UP000230052">
    <property type="component" value="Unassembled WGS sequence"/>
</dbReference>
<comment type="similarity">
    <text evidence="1 2">Belongs to the UPF0251 family.</text>
</comment>
<dbReference type="InterPro" id="IPR002852">
    <property type="entry name" value="UPF0251"/>
</dbReference>
<evidence type="ECO:0000256" key="1">
    <source>
        <dbReference type="ARBA" id="ARBA00009350"/>
    </source>
</evidence>
<gene>
    <name evidence="3" type="ORF">COS99_04285</name>
</gene>
<sequence>MMRPKKTRWIKCVPGERCFKPLCKPLNKVEGVYLSLDEFEAVRLACLEELKQIDAAKLMKISRPTFSRILTSAQKKIADGLVNIKSIRIEGGCCKVGGRNIK</sequence>
<organism evidence="3 4">
    <name type="scientific">Candidatus Aquitaenariimonas noxiae</name>
    <dbReference type="NCBI Taxonomy" id="1974741"/>
    <lineage>
        <taxon>Bacteria</taxon>
        <taxon>Pseudomonadati</taxon>
        <taxon>Candidatus Omnitrophota</taxon>
        <taxon>Candidatus Aquitaenariimonas</taxon>
    </lineage>
</organism>
<dbReference type="AlphaFoldDB" id="A0A2J0KV21"/>